<accession>A0ABR5T522</accession>
<dbReference type="Proteomes" id="UP000070255">
    <property type="component" value="Unassembled WGS sequence"/>
</dbReference>
<evidence type="ECO:0000313" key="3">
    <source>
        <dbReference type="EMBL" id="KWZ38161.1"/>
    </source>
</evidence>
<keyword evidence="1" id="KW-0175">Coiled coil</keyword>
<organism evidence="3 4">
    <name type="scientific">Burkholderia savannae</name>
    <dbReference type="NCBI Taxonomy" id="1637837"/>
    <lineage>
        <taxon>Bacteria</taxon>
        <taxon>Pseudomonadati</taxon>
        <taxon>Pseudomonadota</taxon>
        <taxon>Betaproteobacteria</taxon>
        <taxon>Burkholderiales</taxon>
        <taxon>Burkholderiaceae</taxon>
        <taxon>Burkholderia</taxon>
        <taxon>pseudomallei group</taxon>
    </lineage>
</organism>
<proteinExistence type="predicted"/>
<sequence length="116" mass="13211">MQGLEQLKDAMTDLHRRKEAMREQMQAFEALQDEIAALRARAARDPDARRKLQRLDDLMKHGGQGLAERMTEQAGKTEQCLKRLGDEIAQLALAAAPQPEASRERRTPRKFARAFV</sequence>
<dbReference type="RefSeq" id="WP_038744729.1">
    <property type="nucleotide sequence ID" value="NZ_CP013418.1"/>
</dbReference>
<keyword evidence="4" id="KW-1185">Reference proteome</keyword>
<feature type="region of interest" description="Disordered" evidence="2">
    <location>
        <begin position="95"/>
        <end position="116"/>
    </location>
</feature>
<feature type="coiled-coil region" evidence="1">
    <location>
        <begin position="4"/>
        <end position="41"/>
    </location>
</feature>
<evidence type="ECO:0000256" key="2">
    <source>
        <dbReference type="SAM" id="MobiDB-lite"/>
    </source>
</evidence>
<gene>
    <name evidence="3" type="ORF">WS72_25115</name>
</gene>
<protein>
    <submittedName>
        <fullName evidence="3">Uncharacterized protein</fullName>
    </submittedName>
</protein>
<dbReference type="EMBL" id="LNJQ01000004">
    <property type="protein sequence ID" value="KWZ38161.1"/>
    <property type="molecule type" value="Genomic_DNA"/>
</dbReference>
<evidence type="ECO:0000313" key="4">
    <source>
        <dbReference type="Proteomes" id="UP000070255"/>
    </source>
</evidence>
<evidence type="ECO:0000256" key="1">
    <source>
        <dbReference type="SAM" id="Coils"/>
    </source>
</evidence>
<feature type="compositionally biased region" description="Basic residues" evidence="2">
    <location>
        <begin position="106"/>
        <end position="116"/>
    </location>
</feature>
<name>A0ABR5T522_9BURK</name>
<comment type="caution">
    <text evidence="3">The sequence shown here is derived from an EMBL/GenBank/DDBJ whole genome shotgun (WGS) entry which is preliminary data.</text>
</comment>
<reference evidence="3 4" key="1">
    <citation type="submission" date="2015-11" db="EMBL/GenBank/DDBJ databases">
        <authorList>
            <person name="Sahl J."/>
            <person name="Wagner D."/>
            <person name="Keim P."/>
        </authorList>
    </citation>
    <scope>NUCLEOTIDE SEQUENCE [LARGE SCALE GENOMIC DNA]</scope>
    <source>
        <strain evidence="3 4">BDU18</strain>
    </source>
</reference>